<dbReference type="RefSeq" id="WP_203712804.1">
    <property type="nucleotide sequence ID" value="NZ_BONE01000017.1"/>
</dbReference>
<sequence length="130" mass="14195">MRIGDVAALAAVSVRALRYYEEQGLLASSRSPSGQRHYAQGAVERVKLIQSLYGAGLSSRTIADLLPCVDAQVSTPESRALLAAERDRIDRQIAELTRTRAKLDAIIEQTSRPNPHCDYTTEPGRVEAST</sequence>
<dbReference type="InterPro" id="IPR009061">
    <property type="entry name" value="DNA-bd_dom_put_sf"/>
</dbReference>
<reference evidence="3 4" key="1">
    <citation type="submission" date="2021-01" db="EMBL/GenBank/DDBJ databases">
        <title>Whole genome shotgun sequence of Asanoa siamensis NBRC 107932.</title>
        <authorList>
            <person name="Komaki H."/>
            <person name="Tamura T."/>
        </authorList>
    </citation>
    <scope>NUCLEOTIDE SEQUENCE [LARGE SCALE GENOMIC DNA]</scope>
    <source>
        <strain evidence="3 4">NBRC 107932</strain>
    </source>
</reference>
<dbReference type="Pfam" id="PF13411">
    <property type="entry name" value="MerR_1"/>
    <property type="match status" value="1"/>
</dbReference>
<dbReference type="InterPro" id="IPR000551">
    <property type="entry name" value="MerR-type_HTH_dom"/>
</dbReference>
<accession>A0ABQ4CP25</accession>
<dbReference type="SMART" id="SM00422">
    <property type="entry name" value="HTH_MERR"/>
    <property type="match status" value="1"/>
</dbReference>
<dbReference type="EMBL" id="BONE01000017">
    <property type="protein sequence ID" value="GIF73049.1"/>
    <property type="molecule type" value="Genomic_DNA"/>
</dbReference>
<dbReference type="PANTHER" id="PTHR30204:SF97">
    <property type="entry name" value="MERR FAMILY REGULATORY PROTEIN"/>
    <property type="match status" value="1"/>
</dbReference>
<dbReference type="Proteomes" id="UP000604117">
    <property type="component" value="Unassembled WGS sequence"/>
</dbReference>
<keyword evidence="1" id="KW-0238">DNA-binding</keyword>
<evidence type="ECO:0000313" key="4">
    <source>
        <dbReference type="Proteomes" id="UP000604117"/>
    </source>
</evidence>
<feature type="domain" description="HTH merR-type" evidence="2">
    <location>
        <begin position="1"/>
        <end position="68"/>
    </location>
</feature>
<dbReference type="PANTHER" id="PTHR30204">
    <property type="entry name" value="REDOX-CYCLING DRUG-SENSING TRANSCRIPTIONAL ACTIVATOR SOXR"/>
    <property type="match status" value="1"/>
</dbReference>
<keyword evidence="4" id="KW-1185">Reference proteome</keyword>
<dbReference type="CDD" id="cd01282">
    <property type="entry name" value="HTH_MerR-like_sg3"/>
    <property type="match status" value="1"/>
</dbReference>
<dbReference type="SUPFAM" id="SSF46955">
    <property type="entry name" value="Putative DNA-binding domain"/>
    <property type="match status" value="1"/>
</dbReference>
<protein>
    <submittedName>
        <fullName evidence="3">MerR family transcriptional regulator</fullName>
    </submittedName>
</protein>
<dbReference type="InterPro" id="IPR047057">
    <property type="entry name" value="MerR_fam"/>
</dbReference>
<comment type="caution">
    <text evidence="3">The sequence shown here is derived from an EMBL/GenBank/DDBJ whole genome shotgun (WGS) entry which is preliminary data.</text>
</comment>
<evidence type="ECO:0000313" key="3">
    <source>
        <dbReference type="EMBL" id="GIF73049.1"/>
    </source>
</evidence>
<dbReference type="Gene3D" id="1.10.1660.10">
    <property type="match status" value="1"/>
</dbReference>
<organism evidence="3 4">
    <name type="scientific">Asanoa siamensis</name>
    <dbReference type="NCBI Taxonomy" id="926357"/>
    <lineage>
        <taxon>Bacteria</taxon>
        <taxon>Bacillati</taxon>
        <taxon>Actinomycetota</taxon>
        <taxon>Actinomycetes</taxon>
        <taxon>Micromonosporales</taxon>
        <taxon>Micromonosporaceae</taxon>
        <taxon>Asanoa</taxon>
    </lineage>
</organism>
<dbReference type="PROSITE" id="PS50937">
    <property type="entry name" value="HTH_MERR_2"/>
    <property type="match status" value="1"/>
</dbReference>
<evidence type="ECO:0000259" key="2">
    <source>
        <dbReference type="PROSITE" id="PS50937"/>
    </source>
</evidence>
<proteinExistence type="predicted"/>
<name>A0ABQ4CP25_9ACTN</name>
<evidence type="ECO:0000256" key="1">
    <source>
        <dbReference type="ARBA" id="ARBA00023125"/>
    </source>
</evidence>
<dbReference type="PRINTS" id="PR00040">
    <property type="entry name" value="HTHMERR"/>
</dbReference>
<gene>
    <name evidence="3" type="ORF">Asi02nite_25670</name>
</gene>